<dbReference type="GO" id="GO:0000324">
    <property type="term" value="C:fungal-type vacuole"/>
    <property type="evidence" value="ECO:0007669"/>
    <property type="project" value="TreeGrafter"/>
</dbReference>
<feature type="transmembrane region" description="Helical" evidence="5">
    <location>
        <begin position="64"/>
        <end position="85"/>
    </location>
</feature>
<dbReference type="GO" id="GO:0005886">
    <property type="term" value="C:plasma membrane"/>
    <property type="evidence" value="ECO:0007669"/>
    <property type="project" value="TreeGrafter"/>
</dbReference>
<sequence length="365" mass="39651">MSAASQVPAPTIITVPCTLETCPLDWALVRYLPSVSGNALYMALFVPMFVVQIICGVRYRTWSYLVGMSGGLLLEIIGYGGRLLLHSNPFNFSAFLQYLICLTIGPAFITAAIYICFARVIVVYGPTVSRIKPKTYARIFITCDLLCLILQAAGGAITATAGQEQDSLRHIGVNVMIAGLASQVVSLGAFTALCIDYIWRLHRHVRVVPKQTSFGGWKWKGFLIGLAIATLTIFIRSIFRVAELNGGFSSDLANDEVAFMILEGAMMVIACGCLSAFHPGYCLSGQWTNPTSLSFGPGESEVVLATIMPSLSSVLLIGWIVFGFHKGKGSGLPSTGCLEYRRRAYSTLKRENDVAKCGTCFLNFF</sequence>
<evidence type="ECO:0000313" key="7">
    <source>
        <dbReference type="Proteomes" id="UP000326565"/>
    </source>
</evidence>
<evidence type="ECO:0000256" key="5">
    <source>
        <dbReference type="SAM" id="Phobius"/>
    </source>
</evidence>
<dbReference type="OrthoDB" id="4521223at2759"/>
<feature type="transmembrane region" description="Helical" evidence="5">
    <location>
        <begin position="302"/>
        <end position="322"/>
    </location>
</feature>
<feature type="transmembrane region" description="Helical" evidence="5">
    <location>
        <begin position="136"/>
        <end position="159"/>
    </location>
</feature>
<feature type="transmembrane region" description="Helical" evidence="5">
    <location>
        <begin position="259"/>
        <end position="281"/>
    </location>
</feature>
<protein>
    <submittedName>
        <fullName evidence="6">RTA1 like protein-domain-containing protein</fullName>
    </submittedName>
</protein>
<reference evidence="6 7" key="1">
    <citation type="submission" date="2019-04" db="EMBL/GenBank/DDBJ databases">
        <title>Friends and foes A comparative genomics study of 23 Aspergillus species from section Flavi.</title>
        <authorList>
            <consortium name="DOE Joint Genome Institute"/>
            <person name="Kjaerbolling I."/>
            <person name="Vesth T."/>
            <person name="Frisvad J.C."/>
            <person name="Nybo J.L."/>
            <person name="Theobald S."/>
            <person name="Kildgaard S."/>
            <person name="Isbrandt T."/>
            <person name="Kuo A."/>
            <person name="Sato A."/>
            <person name="Lyhne E.K."/>
            <person name="Kogle M.E."/>
            <person name="Wiebenga A."/>
            <person name="Kun R.S."/>
            <person name="Lubbers R.J."/>
            <person name="Makela M.R."/>
            <person name="Barry K."/>
            <person name="Chovatia M."/>
            <person name="Clum A."/>
            <person name="Daum C."/>
            <person name="Haridas S."/>
            <person name="He G."/>
            <person name="LaButti K."/>
            <person name="Lipzen A."/>
            <person name="Mondo S."/>
            <person name="Riley R."/>
            <person name="Salamov A."/>
            <person name="Simmons B.A."/>
            <person name="Magnuson J.K."/>
            <person name="Henrissat B."/>
            <person name="Mortensen U.H."/>
            <person name="Larsen T.O."/>
            <person name="Devries R.P."/>
            <person name="Grigoriev I.V."/>
            <person name="Machida M."/>
            <person name="Baker S.E."/>
            <person name="Andersen M.R."/>
        </authorList>
    </citation>
    <scope>NUCLEOTIDE SEQUENCE [LARGE SCALE GENOMIC DNA]</scope>
    <source>
        <strain evidence="6 7">CBS 151.66</strain>
    </source>
</reference>
<feature type="transmembrane region" description="Helical" evidence="5">
    <location>
        <begin position="171"/>
        <end position="199"/>
    </location>
</feature>
<feature type="transmembrane region" description="Helical" evidence="5">
    <location>
        <begin position="39"/>
        <end position="57"/>
    </location>
</feature>
<feature type="transmembrane region" description="Helical" evidence="5">
    <location>
        <begin position="219"/>
        <end position="239"/>
    </location>
</feature>
<keyword evidence="3 5" id="KW-1133">Transmembrane helix</keyword>
<dbReference type="EMBL" id="ML732340">
    <property type="protein sequence ID" value="KAB8069458.1"/>
    <property type="molecule type" value="Genomic_DNA"/>
</dbReference>
<name>A0A5N5WLP3_9EURO</name>
<evidence type="ECO:0000256" key="1">
    <source>
        <dbReference type="ARBA" id="ARBA00004141"/>
    </source>
</evidence>
<dbReference type="PANTHER" id="PTHR31465:SF29">
    <property type="entry name" value="DOMAIN PROTEIN, PUTATIVE (AFU_ORTHOLOGUE AFUA_2G17890)-RELATED"/>
    <property type="match status" value="1"/>
</dbReference>
<accession>A0A5N5WLP3</accession>
<gene>
    <name evidence="6" type="ORF">BDV29DRAFT_198686</name>
</gene>
<comment type="subcellular location">
    <subcellularLocation>
        <location evidence="1">Membrane</location>
        <topology evidence="1">Multi-pass membrane protein</topology>
    </subcellularLocation>
</comment>
<dbReference type="Pfam" id="PF04479">
    <property type="entry name" value="RTA1"/>
    <property type="match status" value="1"/>
</dbReference>
<keyword evidence="7" id="KW-1185">Reference proteome</keyword>
<evidence type="ECO:0000313" key="6">
    <source>
        <dbReference type="EMBL" id="KAB8069458.1"/>
    </source>
</evidence>
<evidence type="ECO:0000256" key="2">
    <source>
        <dbReference type="ARBA" id="ARBA00022692"/>
    </source>
</evidence>
<evidence type="ECO:0000256" key="4">
    <source>
        <dbReference type="ARBA" id="ARBA00023136"/>
    </source>
</evidence>
<organism evidence="6 7">
    <name type="scientific">Aspergillus leporis</name>
    <dbReference type="NCBI Taxonomy" id="41062"/>
    <lineage>
        <taxon>Eukaryota</taxon>
        <taxon>Fungi</taxon>
        <taxon>Dikarya</taxon>
        <taxon>Ascomycota</taxon>
        <taxon>Pezizomycotina</taxon>
        <taxon>Eurotiomycetes</taxon>
        <taxon>Eurotiomycetidae</taxon>
        <taxon>Eurotiales</taxon>
        <taxon>Aspergillaceae</taxon>
        <taxon>Aspergillus</taxon>
        <taxon>Aspergillus subgen. Circumdati</taxon>
    </lineage>
</organism>
<feature type="transmembrane region" description="Helical" evidence="5">
    <location>
        <begin position="97"/>
        <end position="124"/>
    </location>
</feature>
<proteinExistence type="predicted"/>
<dbReference type="PANTHER" id="PTHR31465">
    <property type="entry name" value="PROTEIN RTA1-RELATED"/>
    <property type="match status" value="1"/>
</dbReference>
<dbReference type="InterPro" id="IPR007568">
    <property type="entry name" value="RTA1"/>
</dbReference>
<keyword evidence="4 5" id="KW-0472">Membrane</keyword>
<evidence type="ECO:0000256" key="3">
    <source>
        <dbReference type="ARBA" id="ARBA00022989"/>
    </source>
</evidence>
<keyword evidence="2 5" id="KW-0812">Transmembrane</keyword>
<dbReference type="Proteomes" id="UP000326565">
    <property type="component" value="Unassembled WGS sequence"/>
</dbReference>
<dbReference type="AlphaFoldDB" id="A0A5N5WLP3"/>